<evidence type="ECO:0000259" key="3">
    <source>
        <dbReference type="Pfam" id="PF02776"/>
    </source>
</evidence>
<feature type="non-terminal residue" evidence="4">
    <location>
        <position position="269"/>
    </location>
</feature>
<evidence type="ECO:0000259" key="2">
    <source>
        <dbReference type="Pfam" id="PF00205"/>
    </source>
</evidence>
<dbReference type="InterPro" id="IPR012001">
    <property type="entry name" value="Thiamin_PyroP_enz_TPP-bd_dom"/>
</dbReference>
<dbReference type="GO" id="GO:0009097">
    <property type="term" value="P:isoleucine biosynthetic process"/>
    <property type="evidence" value="ECO:0007669"/>
    <property type="project" value="TreeGrafter"/>
</dbReference>
<dbReference type="InterPro" id="IPR029061">
    <property type="entry name" value="THDP-binding"/>
</dbReference>
<feature type="domain" description="Thiamine pyrophosphate enzyme central" evidence="2">
    <location>
        <begin position="200"/>
        <end position="267"/>
    </location>
</feature>
<dbReference type="InterPro" id="IPR045229">
    <property type="entry name" value="TPP_enz"/>
</dbReference>
<dbReference type="InterPro" id="IPR012000">
    <property type="entry name" value="Thiamin_PyroP_enz_cen_dom"/>
</dbReference>
<organism evidence="4">
    <name type="scientific">marine sediment metagenome</name>
    <dbReference type="NCBI Taxonomy" id="412755"/>
    <lineage>
        <taxon>unclassified sequences</taxon>
        <taxon>metagenomes</taxon>
        <taxon>ecological metagenomes</taxon>
    </lineage>
</organism>
<reference evidence="4" key="1">
    <citation type="journal article" date="2014" name="Front. Microbiol.">
        <title>High frequency of phylogenetically diverse reductive dehalogenase-homologous genes in deep subseafloor sedimentary metagenomes.</title>
        <authorList>
            <person name="Kawai M."/>
            <person name="Futagami T."/>
            <person name="Toyoda A."/>
            <person name="Takaki Y."/>
            <person name="Nishi S."/>
            <person name="Hori S."/>
            <person name="Arai W."/>
            <person name="Tsubouchi T."/>
            <person name="Morono Y."/>
            <person name="Uchiyama I."/>
            <person name="Ito T."/>
            <person name="Fujiyama A."/>
            <person name="Inagaki F."/>
            <person name="Takami H."/>
        </authorList>
    </citation>
    <scope>NUCLEOTIDE SEQUENCE</scope>
    <source>
        <strain evidence="4">Expedition CK06-06</strain>
    </source>
</reference>
<comment type="caution">
    <text evidence="4">The sequence shown here is derived from an EMBL/GenBank/DDBJ whole genome shotgun (WGS) entry which is preliminary data.</text>
</comment>
<dbReference type="EMBL" id="BARW01018556">
    <property type="protein sequence ID" value="GAJ00260.1"/>
    <property type="molecule type" value="Genomic_DNA"/>
</dbReference>
<dbReference type="AlphaFoldDB" id="X1V6B0"/>
<dbReference type="GO" id="GO:0050660">
    <property type="term" value="F:flavin adenine dinucleotide binding"/>
    <property type="evidence" value="ECO:0007669"/>
    <property type="project" value="TreeGrafter"/>
</dbReference>
<dbReference type="Pfam" id="PF00205">
    <property type="entry name" value="TPP_enzyme_M"/>
    <property type="match status" value="1"/>
</dbReference>
<accession>X1V6B0</accession>
<dbReference type="Pfam" id="PF02776">
    <property type="entry name" value="TPP_enzyme_N"/>
    <property type="match status" value="1"/>
</dbReference>
<evidence type="ECO:0000256" key="1">
    <source>
        <dbReference type="ARBA" id="ARBA00007812"/>
    </source>
</evidence>
<proteinExistence type="inferred from homology"/>
<dbReference type="GO" id="GO:0005948">
    <property type="term" value="C:acetolactate synthase complex"/>
    <property type="evidence" value="ECO:0007669"/>
    <property type="project" value="TreeGrafter"/>
</dbReference>
<dbReference type="GO" id="GO:0003984">
    <property type="term" value="F:acetolactate synthase activity"/>
    <property type="evidence" value="ECO:0007669"/>
    <property type="project" value="TreeGrafter"/>
</dbReference>
<dbReference type="PANTHER" id="PTHR18968">
    <property type="entry name" value="THIAMINE PYROPHOSPHATE ENZYMES"/>
    <property type="match status" value="1"/>
</dbReference>
<dbReference type="GO" id="GO:0009099">
    <property type="term" value="P:L-valine biosynthetic process"/>
    <property type="evidence" value="ECO:0007669"/>
    <property type="project" value="TreeGrafter"/>
</dbReference>
<protein>
    <recommendedName>
        <fullName evidence="5">Thiamine pyrophosphate enzyme N-terminal TPP-binding domain-containing protein</fullName>
    </recommendedName>
</protein>
<name>X1V6B0_9ZZZZ</name>
<evidence type="ECO:0000313" key="4">
    <source>
        <dbReference type="EMBL" id="GAJ00260.1"/>
    </source>
</evidence>
<dbReference type="InterPro" id="IPR029035">
    <property type="entry name" value="DHS-like_NAD/FAD-binding_dom"/>
</dbReference>
<dbReference type="SUPFAM" id="SSF52467">
    <property type="entry name" value="DHS-like NAD/FAD-binding domain"/>
    <property type="match status" value="1"/>
</dbReference>
<dbReference type="Gene3D" id="3.40.50.1220">
    <property type="entry name" value="TPP-binding domain"/>
    <property type="match status" value="1"/>
</dbReference>
<evidence type="ECO:0008006" key="5">
    <source>
        <dbReference type="Google" id="ProtNLM"/>
    </source>
</evidence>
<dbReference type="CDD" id="cd07035">
    <property type="entry name" value="TPP_PYR_POX_like"/>
    <property type="match status" value="1"/>
</dbReference>
<dbReference type="Gene3D" id="3.40.50.970">
    <property type="match status" value="1"/>
</dbReference>
<dbReference type="GO" id="GO:0000287">
    <property type="term" value="F:magnesium ion binding"/>
    <property type="evidence" value="ECO:0007669"/>
    <property type="project" value="InterPro"/>
</dbReference>
<feature type="domain" description="Thiamine pyrophosphate enzyme N-terminal TPP-binding" evidence="3">
    <location>
        <begin position="3"/>
        <end position="124"/>
    </location>
</feature>
<dbReference type="GO" id="GO:0030976">
    <property type="term" value="F:thiamine pyrophosphate binding"/>
    <property type="evidence" value="ECO:0007669"/>
    <property type="project" value="InterPro"/>
</dbReference>
<sequence>MIKLSDYVIQFIENLGVRHIFLLPGGGSMHLVDSVGKSEKLDYVCNLHEQACAIAADAYGQYTNNLGVALVTTGPGGTNTMTGVAAAWLDSTPMLIVSGQVKRADMVGERGVRQMGFQEINIVSMVKTITKYAVTVTEPEKIRYHLEKAVSLAKNGRPGPVWIDIPLDVQAMMIDDEEQLVGFEGEINEQINIDKLNEKVSQAIQLLNQSERPVILVGNGVRLADGIKDFLDMIALLQIPVLTTWKAVDFLAEDHPLFTGRPGAVGQRG</sequence>
<dbReference type="PANTHER" id="PTHR18968:SF142">
    <property type="entry name" value="ACETOLACTATE SYNTHASE"/>
    <property type="match status" value="1"/>
</dbReference>
<dbReference type="FunFam" id="3.40.50.970:FF:000007">
    <property type="entry name" value="Acetolactate synthase"/>
    <property type="match status" value="1"/>
</dbReference>
<comment type="similarity">
    <text evidence="1">Belongs to the TPP enzyme family.</text>
</comment>
<dbReference type="SUPFAM" id="SSF52518">
    <property type="entry name" value="Thiamin diphosphate-binding fold (THDP-binding)"/>
    <property type="match status" value="1"/>
</dbReference>
<gene>
    <name evidence="4" type="ORF">S12H4_31746</name>
</gene>